<dbReference type="InterPro" id="IPR005227">
    <property type="entry name" value="YqgF"/>
</dbReference>
<evidence type="ECO:0000256" key="1">
    <source>
        <dbReference type="ARBA" id="ARBA00022490"/>
    </source>
</evidence>
<dbReference type="CDD" id="cd16964">
    <property type="entry name" value="YqgF"/>
    <property type="match status" value="1"/>
</dbReference>
<keyword evidence="4 5" id="KW-0378">Hydrolase</keyword>
<evidence type="ECO:0000313" key="7">
    <source>
        <dbReference type="EMBL" id="PQA85728.1"/>
    </source>
</evidence>
<dbReference type="GO" id="GO:0005829">
    <property type="term" value="C:cytosol"/>
    <property type="evidence" value="ECO:0007669"/>
    <property type="project" value="TreeGrafter"/>
</dbReference>
<dbReference type="SUPFAM" id="SSF53098">
    <property type="entry name" value="Ribonuclease H-like"/>
    <property type="match status" value="1"/>
</dbReference>
<proteinExistence type="inferred from homology"/>
<dbReference type="EC" id="3.1.-.-" evidence="5"/>
<keyword evidence="1 5" id="KW-0963">Cytoplasm</keyword>
<dbReference type="NCBIfam" id="TIGR00250">
    <property type="entry name" value="RNAse_H_YqgF"/>
    <property type="match status" value="1"/>
</dbReference>
<keyword evidence="2 5" id="KW-0690">Ribosome biogenesis</keyword>
<dbReference type="Proteomes" id="UP000239504">
    <property type="component" value="Unassembled WGS sequence"/>
</dbReference>
<evidence type="ECO:0000259" key="6">
    <source>
        <dbReference type="SMART" id="SM00732"/>
    </source>
</evidence>
<dbReference type="InterPro" id="IPR006641">
    <property type="entry name" value="YqgF/RNaseH-like_dom"/>
</dbReference>
<dbReference type="InterPro" id="IPR037027">
    <property type="entry name" value="YqgF/RNaseH-like_dom_sf"/>
</dbReference>
<comment type="similarity">
    <text evidence="5">Belongs to the YqgF HJR family.</text>
</comment>
<dbReference type="AlphaFoldDB" id="A0A2S7JZV4"/>
<keyword evidence="3 5" id="KW-0540">Nuclease</keyword>
<dbReference type="GO" id="GO:0016788">
    <property type="term" value="F:hydrolase activity, acting on ester bonds"/>
    <property type="evidence" value="ECO:0007669"/>
    <property type="project" value="UniProtKB-UniRule"/>
</dbReference>
<dbReference type="GO" id="GO:0000967">
    <property type="term" value="P:rRNA 5'-end processing"/>
    <property type="evidence" value="ECO:0007669"/>
    <property type="project" value="UniProtKB-UniRule"/>
</dbReference>
<gene>
    <name evidence="7" type="ORF">CW354_22650</name>
</gene>
<evidence type="ECO:0000313" key="8">
    <source>
        <dbReference type="Proteomes" id="UP000239504"/>
    </source>
</evidence>
<accession>A0A2S7JZV4</accession>
<comment type="function">
    <text evidence="5">Could be a nuclease involved in processing of the 5'-end of pre-16S rRNA.</text>
</comment>
<sequence>MKESFVEQAAAFGAAGALFGLDIGEKTIGVAVCDPSRMVATPVETIRRKKFTPDAERLAALAAERNIVGIVLGLPLNMDGTEGPSAQRARAFARNLPKVLDLPVAFWDERLSTAAMERALVGLDASRAKRADKIDEMAAAYILQGAIDRLRGLMADSNSGASGS</sequence>
<protein>
    <recommendedName>
        <fullName evidence="5">Putative pre-16S rRNA nuclease</fullName>
        <ecNumber evidence="5">3.1.-.-</ecNumber>
    </recommendedName>
</protein>
<dbReference type="HAMAP" id="MF_00651">
    <property type="entry name" value="Nuclease_YqgF"/>
    <property type="match status" value="1"/>
</dbReference>
<dbReference type="Gene3D" id="3.30.420.140">
    <property type="entry name" value="YqgF/RNase H-like domain"/>
    <property type="match status" value="1"/>
</dbReference>
<feature type="domain" description="YqgF/RNase H-like" evidence="6">
    <location>
        <begin position="16"/>
        <end position="116"/>
    </location>
</feature>
<dbReference type="SMART" id="SM00732">
    <property type="entry name" value="YqgFc"/>
    <property type="match status" value="1"/>
</dbReference>
<dbReference type="OrthoDB" id="9796140at2"/>
<dbReference type="PANTHER" id="PTHR33317:SF4">
    <property type="entry name" value="POLYNUCLEOTIDYL TRANSFERASE, RIBONUCLEASE H-LIKE SUPERFAMILY PROTEIN"/>
    <property type="match status" value="1"/>
</dbReference>
<dbReference type="EMBL" id="PJCH01000017">
    <property type="protein sequence ID" value="PQA85728.1"/>
    <property type="molecule type" value="Genomic_DNA"/>
</dbReference>
<evidence type="ECO:0000256" key="4">
    <source>
        <dbReference type="ARBA" id="ARBA00022801"/>
    </source>
</evidence>
<name>A0A2S7JZV4_9PROT</name>
<reference evidence="7 8" key="1">
    <citation type="submission" date="2017-12" db="EMBL/GenBank/DDBJ databases">
        <authorList>
            <person name="Hurst M.R.H."/>
        </authorList>
    </citation>
    <scope>NUCLEOTIDE SEQUENCE [LARGE SCALE GENOMIC DNA]</scope>
    <source>
        <strain evidence="7 8">SY-3-19</strain>
    </source>
</reference>
<comment type="subcellular location">
    <subcellularLocation>
        <location evidence="5">Cytoplasm</location>
    </subcellularLocation>
</comment>
<dbReference type="GO" id="GO:0004518">
    <property type="term" value="F:nuclease activity"/>
    <property type="evidence" value="ECO:0007669"/>
    <property type="project" value="UniProtKB-KW"/>
</dbReference>
<evidence type="ECO:0000256" key="5">
    <source>
        <dbReference type="HAMAP-Rule" id="MF_00651"/>
    </source>
</evidence>
<evidence type="ECO:0000256" key="2">
    <source>
        <dbReference type="ARBA" id="ARBA00022517"/>
    </source>
</evidence>
<dbReference type="Pfam" id="PF03652">
    <property type="entry name" value="RuvX"/>
    <property type="match status" value="1"/>
</dbReference>
<keyword evidence="8" id="KW-1185">Reference proteome</keyword>
<evidence type="ECO:0000256" key="3">
    <source>
        <dbReference type="ARBA" id="ARBA00022722"/>
    </source>
</evidence>
<dbReference type="PANTHER" id="PTHR33317">
    <property type="entry name" value="POLYNUCLEOTIDYL TRANSFERASE, RIBONUCLEASE H-LIKE SUPERFAMILY PROTEIN"/>
    <property type="match status" value="1"/>
</dbReference>
<dbReference type="RefSeq" id="WP_104832367.1">
    <property type="nucleotide sequence ID" value="NZ_PJCH01000017.1"/>
</dbReference>
<organism evidence="7 8">
    <name type="scientific">Hyphococcus luteus</name>
    <dbReference type="NCBI Taxonomy" id="2058213"/>
    <lineage>
        <taxon>Bacteria</taxon>
        <taxon>Pseudomonadati</taxon>
        <taxon>Pseudomonadota</taxon>
        <taxon>Alphaproteobacteria</taxon>
        <taxon>Parvularculales</taxon>
        <taxon>Parvularculaceae</taxon>
        <taxon>Hyphococcus</taxon>
    </lineage>
</organism>
<dbReference type="InterPro" id="IPR012337">
    <property type="entry name" value="RNaseH-like_sf"/>
</dbReference>
<comment type="caution">
    <text evidence="7">The sequence shown here is derived from an EMBL/GenBank/DDBJ whole genome shotgun (WGS) entry which is preliminary data.</text>
</comment>